<evidence type="ECO:0000313" key="4">
    <source>
        <dbReference type="EMBL" id="CAE0553757.1"/>
    </source>
</evidence>
<dbReference type="Gene3D" id="3.60.21.10">
    <property type="match status" value="1"/>
</dbReference>
<protein>
    <recommendedName>
        <fullName evidence="3">Calcineurin-like phosphoesterase domain-containing protein</fullName>
    </recommendedName>
</protein>
<organism evidence="4">
    <name type="scientific">Strombidinopsis acuminata</name>
    <dbReference type="NCBI Taxonomy" id="141414"/>
    <lineage>
        <taxon>Eukaryota</taxon>
        <taxon>Sar</taxon>
        <taxon>Alveolata</taxon>
        <taxon>Ciliophora</taxon>
        <taxon>Intramacronucleata</taxon>
        <taxon>Spirotrichea</taxon>
        <taxon>Choreotrichia</taxon>
        <taxon>Choreotrichida</taxon>
        <taxon>Strombidinopsidae</taxon>
        <taxon>Strombidinopsis</taxon>
    </lineage>
</organism>
<dbReference type="InterPro" id="IPR029052">
    <property type="entry name" value="Metallo-depent_PP-like"/>
</dbReference>
<name>A0A7S3SG18_9SPIT</name>
<keyword evidence="2" id="KW-0378">Hydrolase</keyword>
<proteinExistence type="predicted"/>
<evidence type="ECO:0000259" key="3">
    <source>
        <dbReference type="Pfam" id="PF00149"/>
    </source>
</evidence>
<dbReference type="GO" id="GO:0016787">
    <property type="term" value="F:hydrolase activity"/>
    <property type="evidence" value="ECO:0007669"/>
    <property type="project" value="UniProtKB-KW"/>
</dbReference>
<keyword evidence="1" id="KW-0732">Signal</keyword>
<dbReference type="SUPFAM" id="SSF56300">
    <property type="entry name" value="Metallo-dependent phosphatases"/>
    <property type="match status" value="1"/>
</dbReference>
<feature type="domain" description="Calcineurin-like phosphoesterase" evidence="3">
    <location>
        <begin position="78"/>
        <end position="175"/>
    </location>
</feature>
<dbReference type="AlphaFoldDB" id="A0A7S3SG18"/>
<reference evidence="4" key="1">
    <citation type="submission" date="2021-01" db="EMBL/GenBank/DDBJ databases">
        <authorList>
            <person name="Corre E."/>
            <person name="Pelletier E."/>
            <person name="Niang G."/>
            <person name="Scheremetjew M."/>
            <person name="Finn R."/>
            <person name="Kale V."/>
            <person name="Holt S."/>
            <person name="Cochrane G."/>
            <person name="Meng A."/>
            <person name="Brown T."/>
            <person name="Cohen L."/>
        </authorList>
    </citation>
    <scope>NUCLEOTIDE SEQUENCE</scope>
    <source>
        <strain evidence="4">SPMC142</strain>
    </source>
</reference>
<dbReference type="PANTHER" id="PTHR10161:SF14">
    <property type="entry name" value="TARTRATE-RESISTANT ACID PHOSPHATASE TYPE 5"/>
    <property type="match status" value="1"/>
</dbReference>
<dbReference type="Pfam" id="PF00149">
    <property type="entry name" value="Metallophos"/>
    <property type="match status" value="1"/>
</dbReference>
<dbReference type="PANTHER" id="PTHR10161">
    <property type="entry name" value="TARTRATE-RESISTANT ACID PHOSPHATASE TYPE 5"/>
    <property type="match status" value="1"/>
</dbReference>
<evidence type="ECO:0000256" key="2">
    <source>
        <dbReference type="ARBA" id="ARBA00022801"/>
    </source>
</evidence>
<evidence type="ECO:0000256" key="1">
    <source>
        <dbReference type="ARBA" id="ARBA00022729"/>
    </source>
</evidence>
<dbReference type="InterPro" id="IPR051558">
    <property type="entry name" value="Metallophosphoesterase_PAP"/>
</dbReference>
<accession>A0A7S3SG18</accession>
<dbReference type="EMBL" id="HBIQ01043310">
    <property type="protein sequence ID" value="CAE0553757.1"/>
    <property type="molecule type" value="Transcribed_RNA"/>
</dbReference>
<sequence>MGEGELLVETSEGECPAVRDAAPRRWQRATIAALACMGVAAAVWSTSSSGTQLAEMHKGAATEELFNMISGQARKGSFIVLGDWGYDAQSHGNLASAQCQKSIAARMLQTFTELGDVKFIVNVGDSFYPGGVSDKNDPQWQAKWRNVYAPELRSVPWYSVYGNHDYHKDPCACTTDVSKCAQVNTDINNKEFFYMPAPYWYLEHPELDMEVIALDTNEYMWAWDKNPAAASKGFQDCEWTPCKETCFGIAANRAQASFNLFYDRMKKSTAKNLLVFSHYPTDYFWSVPAFIDGLSASRSITYYGGHRHNVDNTSTLKTGQNPNWLAGGGGGWSCEGLSYSNPPAQGFVVGEIASNFTITTYSVLVNYSLCCGV</sequence>
<gene>
    <name evidence="4" type="ORF">SACU0126_LOCUS13871</name>
</gene>
<dbReference type="InterPro" id="IPR004843">
    <property type="entry name" value="Calcineurin-like_PHP"/>
</dbReference>